<gene>
    <name evidence="1" type="ORF">SARC_12876</name>
</gene>
<accession>A0A0L0FDQ5</accession>
<sequence>MMKSGMASGVGDRMVEAHEPPFNLKNCGLILVCIVAVTHCGEFPQIITALEAFRLVGWQSTTEAMDILYTNLLAILVANKKWTTQDDELYETSEHGNYDRDYAVRKMLIILRNVEPEELKSSFCGCMRTCGSIMLAVKDKMAQVALGGNAFGQTIETYLTPYTRPMLIEMVDQDAKLAKWIPLFINVVAHSVGYASL</sequence>
<dbReference type="RefSeq" id="XP_014148483.1">
    <property type="nucleotide sequence ID" value="XM_014293008.1"/>
</dbReference>
<dbReference type="AlphaFoldDB" id="A0A0L0FDQ5"/>
<reference evidence="1 2" key="1">
    <citation type="submission" date="2011-02" db="EMBL/GenBank/DDBJ databases">
        <title>The Genome Sequence of Sphaeroforma arctica JP610.</title>
        <authorList>
            <consortium name="The Broad Institute Genome Sequencing Platform"/>
            <person name="Russ C."/>
            <person name="Cuomo C."/>
            <person name="Young S.K."/>
            <person name="Zeng Q."/>
            <person name="Gargeya S."/>
            <person name="Alvarado L."/>
            <person name="Berlin A."/>
            <person name="Chapman S.B."/>
            <person name="Chen Z."/>
            <person name="Freedman E."/>
            <person name="Gellesch M."/>
            <person name="Goldberg J."/>
            <person name="Griggs A."/>
            <person name="Gujja S."/>
            <person name="Heilman E."/>
            <person name="Heiman D."/>
            <person name="Howarth C."/>
            <person name="Mehta T."/>
            <person name="Neiman D."/>
            <person name="Pearson M."/>
            <person name="Roberts A."/>
            <person name="Saif S."/>
            <person name="Shea T."/>
            <person name="Shenoy N."/>
            <person name="Sisk P."/>
            <person name="Stolte C."/>
            <person name="Sykes S."/>
            <person name="White J."/>
            <person name="Yandava C."/>
            <person name="Burger G."/>
            <person name="Gray M.W."/>
            <person name="Holland P.W.H."/>
            <person name="King N."/>
            <person name="Lang F.B.F."/>
            <person name="Roger A.J."/>
            <person name="Ruiz-Trillo I."/>
            <person name="Haas B."/>
            <person name="Nusbaum C."/>
            <person name="Birren B."/>
        </authorList>
    </citation>
    <scope>NUCLEOTIDE SEQUENCE [LARGE SCALE GENOMIC DNA]</scope>
    <source>
        <strain evidence="1 2">JP610</strain>
    </source>
</reference>
<name>A0A0L0FDQ5_9EUKA</name>
<dbReference type="GeneID" id="25913380"/>
<keyword evidence="2" id="KW-1185">Reference proteome</keyword>
<protein>
    <submittedName>
        <fullName evidence="1">Uncharacterized protein</fullName>
    </submittedName>
</protein>
<organism evidence="1 2">
    <name type="scientific">Sphaeroforma arctica JP610</name>
    <dbReference type="NCBI Taxonomy" id="667725"/>
    <lineage>
        <taxon>Eukaryota</taxon>
        <taxon>Ichthyosporea</taxon>
        <taxon>Ichthyophonida</taxon>
        <taxon>Sphaeroforma</taxon>
    </lineage>
</organism>
<dbReference type="OrthoDB" id="10267325at2759"/>
<evidence type="ECO:0000313" key="2">
    <source>
        <dbReference type="Proteomes" id="UP000054560"/>
    </source>
</evidence>
<dbReference type="Proteomes" id="UP000054560">
    <property type="component" value="Unassembled WGS sequence"/>
</dbReference>
<dbReference type="EMBL" id="KQ244269">
    <property type="protein sequence ID" value="KNC74581.1"/>
    <property type="molecule type" value="Genomic_DNA"/>
</dbReference>
<evidence type="ECO:0000313" key="1">
    <source>
        <dbReference type="EMBL" id="KNC74581.1"/>
    </source>
</evidence>
<proteinExistence type="predicted"/>